<accession>A0A8H6HL15</accession>
<sequence>MEPESTPHPIPTELWLRIFQFATNIIEPGSECPRIDYTSPLCCVLPSLPLGTVQKTLKTKRALVLVCKQWNFMATPFLYHHLTISTQSALEKLISTLSDDTDPNKGSFYGHLVKRLDVTPDTRR</sequence>
<evidence type="ECO:0008006" key="3">
    <source>
        <dbReference type="Google" id="ProtNLM"/>
    </source>
</evidence>
<dbReference type="EMBL" id="JACGCI010000071">
    <property type="protein sequence ID" value="KAF6748360.1"/>
    <property type="molecule type" value="Genomic_DNA"/>
</dbReference>
<proteinExistence type="predicted"/>
<reference evidence="1 2" key="1">
    <citation type="submission" date="2020-07" db="EMBL/GenBank/DDBJ databases">
        <title>Comparative genomics of pyrophilous fungi reveals a link between fire events and developmental genes.</title>
        <authorList>
            <consortium name="DOE Joint Genome Institute"/>
            <person name="Steindorff A.S."/>
            <person name="Carver A."/>
            <person name="Calhoun S."/>
            <person name="Stillman K."/>
            <person name="Liu H."/>
            <person name="Lipzen A."/>
            <person name="Pangilinan J."/>
            <person name="Labutti K."/>
            <person name="Bruns T.D."/>
            <person name="Grigoriev I.V."/>
        </authorList>
    </citation>
    <scope>NUCLEOTIDE SEQUENCE [LARGE SCALE GENOMIC DNA]</scope>
    <source>
        <strain evidence="1 2">CBS 144469</strain>
    </source>
</reference>
<comment type="caution">
    <text evidence="1">The sequence shown here is derived from an EMBL/GenBank/DDBJ whole genome shotgun (WGS) entry which is preliminary data.</text>
</comment>
<organism evidence="1 2">
    <name type="scientific">Ephemerocybe angulata</name>
    <dbReference type="NCBI Taxonomy" id="980116"/>
    <lineage>
        <taxon>Eukaryota</taxon>
        <taxon>Fungi</taxon>
        <taxon>Dikarya</taxon>
        <taxon>Basidiomycota</taxon>
        <taxon>Agaricomycotina</taxon>
        <taxon>Agaricomycetes</taxon>
        <taxon>Agaricomycetidae</taxon>
        <taxon>Agaricales</taxon>
        <taxon>Agaricineae</taxon>
        <taxon>Psathyrellaceae</taxon>
        <taxon>Ephemerocybe</taxon>
    </lineage>
</organism>
<dbReference type="AlphaFoldDB" id="A0A8H6HL15"/>
<dbReference type="OrthoDB" id="3256525at2759"/>
<keyword evidence="2" id="KW-1185">Reference proteome</keyword>
<evidence type="ECO:0000313" key="1">
    <source>
        <dbReference type="EMBL" id="KAF6748360.1"/>
    </source>
</evidence>
<gene>
    <name evidence="1" type="ORF">DFP72DRAFT_574837</name>
</gene>
<protein>
    <recommendedName>
        <fullName evidence="3">F-box domain-containing protein</fullName>
    </recommendedName>
</protein>
<evidence type="ECO:0000313" key="2">
    <source>
        <dbReference type="Proteomes" id="UP000521943"/>
    </source>
</evidence>
<name>A0A8H6HL15_9AGAR</name>
<dbReference type="Proteomes" id="UP000521943">
    <property type="component" value="Unassembled WGS sequence"/>
</dbReference>